<dbReference type="AlphaFoldDB" id="A0A429ZK55"/>
<comment type="caution">
    <text evidence="3">The sequence shown here is derived from an EMBL/GenBank/DDBJ whole genome shotgun (WGS) entry which is preliminary data.</text>
</comment>
<dbReference type="EMBL" id="NGJT01000010">
    <property type="protein sequence ID" value="RST94046.1"/>
    <property type="molecule type" value="Genomic_DNA"/>
</dbReference>
<organism evidence="3 4">
    <name type="scientific">Vagococcus bubulae</name>
    <dbReference type="NCBI Taxonomy" id="1977868"/>
    <lineage>
        <taxon>Bacteria</taxon>
        <taxon>Bacillati</taxon>
        <taxon>Bacillota</taxon>
        <taxon>Bacilli</taxon>
        <taxon>Lactobacillales</taxon>
        <taxon>Enterococcaceae</taxon>
        <taxon>Vagococcus</taxon>
    </lineage>
</organism>
<evidence type="ECO:0000313" key="3">
    <source>
        <dbReference type="EMBL" id="RST94046.1"/>
    </source>
</evidence>
<dbReference type="InterPro" id="IPR032364">
    <property type="entry name" value="GramPos_pilinD1_N"/>
</dbReference>
<evidence type="ECO:0000256" key="1">
    <source>
        <dbReference type="SAM" id="Phobius"/>
    </source>
</evidence>
<keyword evidence="1" id="KW-1133">Transmembrane helix</keyword>
<evidence type="ECO:0000259" key="2">
    <source>
        <dbReference type="Pfam" id="PF16555"/>
    </source>
</evidence>
<accession>A0A429ZK55</accession>
<feature type="transmembrane region" description="Helical" evidence="1">
    <location>
        <begin position="197"/>
        <end position="215"/>
    </location>
</feature>
<keyword evidence="1" id="KW-0812">Transmembrane</keyword>
<dbReference type="Gene3D" id="2.60.40.10">
    <property type="entry name" value="Immunoglobulins"/>
    <property type="match status" value="1"/>
</dbReference>
<sequence length="220" mass="24548">MNLNKKQVLWLVYLIGLFAFFPIQLYAEDGSYGIHIVKLGIREDTKLQNELIHNGLKLDEVKDEEGNILNGVSSIQYTVTRVTLKHSNLDATQNSSYEVVSGKEAFTKTVTTNQFGEADIVGLSKGIYQIKELPNDLLSNLMEPIIVSLPMDSKSGLLNDVYIYPKSSLVSKTFDSEPELPDKLPQTDGDIGQSNQLYWMIGLIGCMGMVGLLQFKKIKI</sequence>
<evidence type="ECO:0000313" key="4">
    <source>
        <dbReference type="Proteomes" id="UP000288490"/>
    </source>
</evidence>
<keyword evidence="1" id="KW-0472">Membrane</keyword>
<reference evidence="3 4" key="1">
    <citation type="submission" date="2017-05" db="EMBL/GenBank/DDBJ databases">
        <title>Vagococcus spp. assemblies.</title>
        <authorList>
            <person name="Gulvik C.A."/>
        </authorList>
    </citation>
    <scope>NUCLEOTIDE SEQUENCE [LARGE SCALE GENOMIC DNA]</scope>
    <source>
        <strain evidence="3 4">SS1994</strain>
    </source>
</reference>
<keyword evidence="4" id="KW-1185">Reference proteome</keyword>
<dbReference type="Pfam" id="PF16555">
    <property type="entry name" value="GramPos_pilinD1"/>
    <property type="match status" value="1"/>
</dbReference>
<dbReference type="Proteomes" id="UP000288490">
    <property type="component" value="Unassembled WGS sequence"/>
</dbReference>
<feature type="domain" description="Gram-positive pilin subunit D1 N-terminal" evidence="2">
    <location>
        <begin position="36"/>
        <end position="166"/>
    </location>
</feature>
<proteinExistence type="predicted"/>
<gene>
    <name evidence="3" type="ORF">CBF36_06615</name>
</gene>
<dbReference type="InterPro" id="IPR013783">
    <property type="entry name" value="Ig-like_fold"/>
</dbReference>
<dbReference type="OrthoDB" id="2192674at2"/>
<name>A0A429ZK55_9ENTE</name>
<protein>
    <recommendedName>
        <fullName evidence="2">Gram-positive pilin subunit D1 N-terminal domain-containing protein</fullName>
    </recommendedName>
</protein>
<dbReference type="RefSeq" id="WP_125957667.1">
    <property type="nucleotide sequence ID" value="NZ_JAQEJV010000005.1"/>
</dbReference>